<name>A0A917HNR4_9SPHI</name>
<dbReference type="Gene3D" id="3.30.70.100">
    <property type="match status" value="1"/>
</dbReference>
<protein>
    <recommendedName>
        <fullName evidence="1">DUF3347 domain-containing protein</fullName>
    </recommendedName>
</protein>
<keyword evidence="3" id="KW-1185">Reference proteome</keyword>
<dbReference type="AlphaFoldDB" id="A0A917HNR4"/>
<dbReference type="EMBL" id="BMER01000001">
    <property type="protein sequence ID" value="GGG84311.1"/>
    <property type="molecule type" value="Genomic_DNA"/>
</dbReference>
<dbReference type="Proteomes" id="UP000660862">
    <property type="component" value="Unassembled WGS sequence"/>
</dbReference>
<reference evidence="2" key="1">
    <citation type="journal article" date="2014" name="Int. J. Syst. Evol. Microbiol.">
        <title>Complete genome sequence of Corynebacterium casei LMG S-19264T (=DSM 44701T), isolated from a smear-ripened cheese.</title>
        <authorList>
            <consortium name="US DOE Joint Genome Institute (JGI-PGF)"/>
            <person name="Walter F."/>
            <person name="Albersmeier A."/>
            <person name="Kalinowski J."/>
            <person name="Ruckert C."/>
        </authorList>
    </citation>
    <scope>NUCLEOTIDE SEQUENCE</scope>
    <source>
        <strain evidence="2">CGMCC 1.12195</strain>
    </source>
</reference>
<reference evidence="2" key="2">
    <citation type="submission" date="2020-09" db="EMBL/GenBank/DDBJ databases">
        <authorList>
            <person name="Sun Q."/>
            <person name="Zhou Y."/>
        </authorList>
    </citation>
    <scope>NUCLEOTIDE SEQUENCE</scope>
    <source>
        <strain evidence="2">CGMCC 1.12195</strain>
    </source>
</reference>
<dbReference type="Pfam" id="PF11827">
    <property type="entry name" value="DUF3347"/>
    <property type="match status" value="1"/>
</dbReference>
<feature type="domain" description="DUF3347" evidence="1">
    <location>
        <begin position="138"/>
        <end position="226"/>
    </location>
</feature>
<dbReference type="InterPro" id="IPR021782">
    <property type="entry name" value="DUF3347"/>
</dbReference>
<organism evidence="2 3">
    <name type="scientific">Parapedobacter pyrenivorans</name>
    <dbReference type="NCBI Taxonomy" id="1305674"/>
    <lineage>
        <taxon>Bacteria</taxon>
        <taxon>Pseudomonadati</taxon>
        <taxon>Bacteroidota</taxon>
        <taxon>Sphingobacteriia</taxon>
        <taxon>Sphingobacteriales</taxon>
        <taxon>Sphingobacteriaceae</taxon>
        <taxon>Parapedobacter</taxon>
    </lineage>
</organism>
<sequence>MVIAVSLSSINSFAQIKDAETATVTIYGNCEMCKATIEEAGNVKREANVQWDQKTKVATLTYNSGKTDPDEILKRIALAGYDSENFLAPDDVYAKLPECCQYNRALKPTGQAEAAHAHHQAASPANTAVENASQLQPVFDYYFSIKDALVKTDAPTASAKAAELVAAIGAVEMDKLTTAEHTAWMNVLKGLTANAERVSTSKDIAKQREAFAALSTQLYELAKVSKQDIAVYHQHCPMYSNGKGANWLSKENAVKNPYYGAQMLTCGETVEIIK</sequence>
<evidence type="ECO:0000259" key="1">
    <source>
        <dbReference type="Pfam" id="PF11827"/>
    </source>
</evidence>
<evidence type="ECO:0000313" key="2">
    <source>
        <dbReference type="EMBL" id="GGG84311.1"/>
    </source>
</evidence>
<evidence type="ECO:0000313" key="3">
    <source>
        <dbReference type="Proteomes" id="UP000660862"/>
    </source>
</evidence>
<dbReference type="GO" id="GO:0046872">
    <property type="term" value="F:metal ion binding"/>
    <property type="evidence" value="ECO:0007669"/>
    <property type="project" value="InterPro"/>
</dbReference>
<dbReference type="InterPro" id="IPR036163">
    <property type="entry name" value="HMA_dom_sf"/>
</dbReference>
<comment type="caution">
    <text evidence="2">The sequence shown here is derived from an EMBL/GenBank/DDBJ whole genome shotgun (WGS) entry which is preliminary data.</text>
</comment>
<dbReference type="SUPFAM" id="SSF55008">
    <property type="entry name" value="HMA, heavy metal-associated domain"/>
    <property type="match status" value="1"/>
</dbReference>
<gene>
    <name evidence="2" type="ORF">GCM10007415_16820</name>
</gene>
<proteinExistence type="predicted"/>
<accession>A0A917HNR4</accession>